<comment type="subcellular location">
    <subcellularLocation>
        <location evidence="1">Cell membrane</location>
        <topology evidence="1">Multi-pass membrane protein</topology>
    </subcellularLocation>
</comment>
<accession>A0A0M0BSU5</accession>
<dbReference type="Gene3D" id="1.20.120.1780">
    <property type="entry name" value="UbiA prenyltransferase"/>
    <property type="match status" value="1"/>
</dbReference>
<feature type="transmembrane region" description="Helical" evidence="5">
    <location>
        <begin position="199"/>
        <end position="218"/>
    </location>
</feature>
<dbReference type="GO" id="GO:0016765">
    <property type="term" value="F:transferase activity, transferring alkyl or aryl (other than methyl) groups"/>
    <property type="evidence" value="ECO:0007669"/>
    <property type="project" value="InterPro"/>
</dbReference>
<evidence type="ECO:0008006" key="8">
    <source>
        <dbReference type="Google" id="ProtNLM"/>
    </source>
</evidence>
<evidence type="ECO:0000256" key="4">
    <source>
        <dbReference type="ARBA" id="ARBA00023136"/>
    </source>
</evidence>
<dbReference type="InterPro" id="IPR050475">
    <property type="entry name" value="Prenyltransferase_related"/>
</dbReference>
<dbReference type="EMBL" id="LFWV01000038">
    <property type="protein sequence ID" value="KON31296.1"/>
    <property type="molecule type" value="Genomic_DNA"/>
</dbReference>
<evidence type="ECO:0000313" key="6">
    <source>
        <dbReference type="EMBL" id="KON31296.1"/>
    </source>
</evidence>
<keyword evidence="2 5" id="KW-0812">Transmembrane</keyword>
<dbReference type="PANTHER" id="PTHR42723:SF1">
    <property type="entry name" value="CHLOROPHYLL SYNTHASE, CHLOROPLASTIC"/>
    <property type="match status" value="1"/>
</dbReference>
<keyword evidence="4 5" id="KW-0472">Membrane</keyword>
<dbReference type="InterPro" id="IPR000537">
    <property type="entry name" value="UbiA_prenyltransferase"/>
</dbReference>
<dbReference type="Gene3D" id="1.10.357.140">
    <property type="entry name" value="UbiA prenyltransferase"/>
    <property type="match status" value="1"/>
</dbReference>
<dbReference type="PANTHER" id="PTHR42723">
    <property type="entry name" value="CHLOROPHYLL SYNTHASE"/>
    <property type="match status" value="1"/>
</dbReference>
<dbReference type="Proteomes" id="UP000054016">
    <property type="component" value="Unassembled WGS sequence"/>
</dbReference>
<name>A0A0M0BSU5_9ARCH</name>
<reference evidence="7" key="1">
    <citation type="submission" date="2015-06" db="EMBL/GenBank/DDBJ databases">
        <title>New insights into the roles of widespread benthic archaea in carbon and nitrogen cycling.</title>
        <authorList>
            <person name="Lazar C.S."/>
            <person name="Baker B.J."/>
            <person name="Seitz K.W."/>
            <person name="Hyde A.S."/>
            <person name="Dick G.J."/>
            <person name="Hinrichs K.-U."/>
            <person name="Teske A.P."/>
        </authorList>
    </citation>
    <scope>NUCLEOTIDE SEQUENCE [LARGE SCALE GENOMIC DNA]</scope>
</reference>
<dbReference type="Pfam" id="PF01040">
    <property type="entry name" value="UbiA"/>
    <property type="match status" value="1"/>
</dbReference>
<sequence>MTTTPARGLIALLRLPYWMMTGGLSLITAFAITESLINLDTVLLVFFSMACITSAGFAINDYFDRESDAIIKPKRPIPSGALSLKQVIAISTLLFTVGLALSFLINCLSFLLLLIDCILLVIYSAFVKRNSGFAANVLVGLLVGTAFLYGEATVSQNISLFSLSLYPICFGTIGGNILRDVLSLEGDSQIGYPTLPKKLGNKGAIQIAAFFFIATAILAPLPFFFQFFTMYYLFLITLWGILLVYSSIRLVTSPPTVENVSKYERMITMSMMILIFSLIIEAVVA</sequence>
<feature type="transmembrane region" description="Helical" evidence="5">
    <location>
        <begin position="266"/>
        <end position="284"/>
    </location>
</feature>
<feature type="transmembrane region" description="Helical" evidence="5">
    <location>
        <begin position="110"/>
        <end position="126"/>
    </location>
</feature>
<feature type="transmembrane region" description="Helical" evidence="5">
    <location>
        <begin position="158"/>
        <end position="178"/>
    </location>
</feature>
<feature type="transmembrane region" description="Helical" evidence="5">
    <location>
        <begin position="44"/>
        <end position="63"/>
    </location>
</feature>
<evidence type="ECO:0000256" key="2">
    <source>
        <dbReference type="ARBA" id="ARBA00022692"/>
    </source>
</evidence>
<proteinExistence type="predicted"/>
<feature type="transmembrane region" description="Helical" evidence="5">
    <location>
        <begin position="133"/>
        <end position="152"/>
    </location>
</feature>
<organism evidence="6 7">
    <name type="scientific">miscellaneous Crenarchaeota group-1 archaeon SG8-32-3</name>
    <dbReference type="NCBI Taxonomy" id="1685125"/>
    <lineage>
        <taxon>Archaea</taxon>
        <taxon>Candidatus Bathyarchaeota</taxon>
        <taxon>MCG-1</taxon>
    </lineage>
</organism>
<feature type="transmembrane region" description="Helical" evidence="5">
    <location>
        <begin position="84"/>
        <end position="104"/>
    </location>
</feature>
<protein>
    <recommendedName>
        <fullName evidence="8">Geranylgeranylglycerol-phosphate geranylgeranyltransferase</fullName>
    </recommendedName>
</protein>
<evidence type="ECO:0000313" key="7">
    <source>
        <dbReference type="Proteomes" id="UP000054016"/>
    </source>
</evidence>
<dbReference type="InterPro" id="IPR044878">
    <property type="entry name" value="UbiA_sf"/>
</dbReference>
<feature type="transmembrane region" description="Helical" evidence="5">
    <location>
        <begin position="12"/>
        <end position="32"/>
    </location>
</feature>
<keyword evidence="3 5" id="KW-1133">Transmembrane helix</keyword>
<dbReference type="AlphaFoldDB" id="A0A0M0BSU5"/>
<dbReference type="GO" id="GO:0005886">
    <property type="term" value="C:plasma membrane"/>
    <property type="evidence" value="ECO:0007669"/>
    <property type="project" value="UniProtKB-SubCell"/>
</dbReference>
<feature type="transmembrane region" description="Helical" evidence="5">
    <location>
        <begin position="224"/>
        <end position="245"/>
    </location>
</feature>
<comment type="caution">
    <text evidence="6">The sequence shown here is derived from an EMBL/GenBank/DDBJ whole genome shotgun (WGS) entry which is preliminary data.</text>
</comment>
<evidence type="ECO:0000256" key="3">
    <source>
        <dbReference type="ARBA" id="ARBA00022989"/>
    </source>
</evidence>
<evidence type="ECO:0000256" key="1">
    <source>
        <dbReference type="ARBA" id="ARBA00004651"/>
    </source>
</evidence>
<evidence type="ECO:0000256" key="5">
    <source>
        <dbReference type="SAM" id="Phobius"/>
    </source>
</evidence>
<gene>
    <name evidence="6" type="ORF">AC478_03025</name>
</gene>